<organism evidence="1 2">
    <name type="scientific">Chitinophaga eiseniae</name>
    <dbReference type="NCBI Taxonomy" id="634771"/>
    <lineage>
        <taxon>Bacteria</taxon>
        <taxon>Pseudomonadati</taxon>
        <taxon>Bacteroidota</taxon>
        <taxon>Chitinophagia</taxon>
        <taxon>Chitinophagales</taxon>
        <taxon>Chitinophagaceae</taxon>
        <taxon>Chitinophaga</taxon>
    </lineage>
</organism>
<reference evidence="2" key="1">
    <citation type="submission" date="2017-02" db="EMBL/GenBank/DDBJ databases">
        <authorList>
            <person name="Varghese N."/>
            <person name="Submissions S."/>
        </authorList>
    </citation>
    <scope>NUCLEOTIDE SEQUENCE [LARGE SCALE GENOMIC DNA]</scope>
    <source>
        <strain evidence="2">DSM 22224</strain>
    </source>
</reference>
<dbReference type="STRING" id="634771.SAMN04488128_101767"/>
<dbReference type="RefSeq" id="WP_078667419.1">
    <property type="nucleotide sequence ID" value="NZ_FUWZ01000001.1"/>
</dbReference>
<keyword evidence="2" id="KW-1185">Reference proteome</keyword>
<evidence type="ECO:0000313" key="1">
    <source>
        <dbReference type="EMBL" id="SJZ57053.1"/>
    </source>
</evidence>
<gene>
    <name evidence="1" type="ORF">SAMN04488128_101767</name>
</gene>
<protein>
    <submittedName>
        <fullName evidence="1">Uncharacterized protein</fullName>
    </submittedName>
</protein>
<accession>A0A1T4LQU9</accession>
<dbReference type="EMBL" id="FUWZ01000001">
    <property type="protein sequence ID" value="SJZ57053.1"/>
    <property type="molecule type" value="Genomic_DNA"/>
</dbReference>
<sequence length="128" mass="15346">MNNREEIRGKNLQDQQICRGWLSILEGLRKENTALLDRLTDSLRHINSRDFLDQAEAFQEKMISKNESLKLLRHEVMEQLDWLDIVPQPSEEAPHDWPVLTQDMRKMQEEFEKMKAAFNNLLRNWQLE</sequence>
<proteinExistence type="predicted"/>
<dbReference type="OrthoDB" id="671944at2"/>
<dbReference type="Proteomes" id="UP000190367">
    <property type="component" value="Unassembled WGS sequence"/>
</dbReference>
<name>A0A1T4LQU9_9BACT</name>
<evidence type="ECO:0000313" key="2">
    <source>
        <dbReference type="Proteomes" id="UP000190367"/>
    </source>
</evidence>
<dbReference type="AlphaFoldDB" id="A0A1T4LQU9"/>